<dbReference type="Gene3D" id="3.30.160.20">
    <property type="match status" value="1"/>
</dbReference>
<dbReference type="InterPro" id="IPR000352">
    <property type="entry name" value="Pep_chain_release_fac_I"/>
</dbReference>
<reference evidence="4" key="1">
    <citation type="journal article" date="2020" name="mSystems">
        <title>Genome- and Community-Level Interaction Insights into Carbon Utilization and Element Cycling Functions of Hydrothermarchaeota in Hydrothermal Sediment.</title>
        <authorList>
            <person name="Zhou Z."/>
            <person name="Liu Y."/>
            <person name="Xu W."/>
            <person name="Pan J."/>
            <person name="Luo Z.H."/>
            <person name="Li M."/>
        </authorList>
    </citation>
    <scope>NUCLEOTIDE SEQUENCE [LARGE SCALE GENOMIC DNA]</scope>
    <source>
        <strain evidence="4">SpSt-349</strain>
    </source>
</reference>
<dbReference type="AlphaFoldDB" id="A0A831U4P2"/>
<evidence type="ECO:0000313" key="4">
    <source>
        <dbReference type="EMBL" id="HEN42393.1"/>
    </source>
</evidence>
<feature type="domain" description="Prokaryotic-type class I peptide chain release factors" evidence="3">
    <location>
        <begin position="2"/>
        <end position="102"/>
    </location>
</feature>
<dbReference type="InterPro" id="IPR045853">
    <property type="entry name" value="Pep_chain_release_fac_I_sf"/>
</dbReference>
<comment type="caution">
    <text evidence="4">The sequence shown here is derived from an EMBL/GenBank/DDBJ whole genome shotgun (WGS) entry which is preliminary data.</text>
</comment>
<gene>
    <name evidence="4" type="ORF">ENQ87_08455</name>
</gene>
<dbReference type="EMBL" id="DSOV01000038">
    <property type="protein sequence ID" value="HEN42393.1"/>
    <property type="molecule type" value="Genomic_DNA"/>
</dbReference>
<dbReference type="InterPro" id="IPR050057">
    <property type="entry name" value="Prokaryotic/Mito_RF"/>
</dbReference>
<feature type="compositionally biased region" description="Basic and acidic residues" evidence="2">
    <location>
        <begin position="83"/>
        <end position="93"/>
    </location>
</feature>
<evidence type="ECO:0000256" key="2">
    <source>
        <dbReference type="SAM" id="MobiDB-lite"/>
    </source>
</evidence>
<comment type="similarity">
    <text evidence="1">Belongs to the prokaryotic/mitochondrial release factor family.</text>
</comment>
<accession>A0A831U4P2</accession>
<dbReference type="GO" id="GO:0003747">
    <property type="term" value="F:translation release factor activity"/>
    <property type="evidence" value="ECO:0007669"/>
    <property type="project" value="InterPro"/>
</dbReference>
<feature type="region of interest" description="Disordered" evidence="2">
    <location>
        <begin position="68"/>
        <end position="107"/>
    </location>
</feature>
<evidence type="ECO:0000256" key="1">
    <source>
        <dbReference type="ARBA" id="ARBA00010835"/>
    </source>
</evidence>
<dbReference type="Pfam" id="PF00472">
    <property type="entry name" value="RF-1"/>
    <property type="match status" value="1"/>
</dbReference>
<name>A0A831U4P2_GEOME</name>
<dbReference type="PANTHER" id="PTHR43804">
    <property type="entry name" value="LD18447P"/>
    <property type="match status" value="1"/>
</dbReference>
<proteinExistence type="inferred from homology"/>
<protein>
    <submittedName>
        <fullName evidence="4">Peptide chain release factor-like protein</fullName>
    </submittedName>
</protein>
<evidence type="ECO:0000259" key="3">
    <source>
        <dbReference type="Pfam" id="PF00472"/>
    </source>
</evidence>
<dbReference type="SUPFAM" id="SSF75620">
    <property type="entry name" value="Release factor"/>
    <property type="match status" value="1"/>
</dbReference>
<sequence length="107" mass="12515">MIEINEADLKFEFYRGSGPGGQHRNVTESGVRIRHVPTGVVVQACESRSQARNREIALERLRQVLERRERRAKKRVATTVPRGQKEKRIEEKKRRSLTKRLRTPPED</sequence>
<feature type="compositionally biased region" description="Basic residues" evidence="2">
    <location>
        <begin position="94"/>
        <end position="107"/>
    </location>
</feature>
<dbReference type="PANTHER" id="PTHR43804:SF6">
    <property type="entry name" value="CLASS I PEPTIDE CHAIN RELEASE FACTOR"/>
    <property type="match status" value="1"/>
</dbReference>
<organism evidence="4">
    <name type="scientific">Geobacter metallireducens</name>
    <dbReference type="NCBI Taxonomy" id="28232"/>
    <lineage>
        <taxon>Bacteria</taxon>
        <taxon>Pseudomonadati</taxon>
        <taxon>Thermodesulfobacteriota</taxon>
        <taxon>Desulfuromonadia</taxon>
        <taxon>Geobacterales</taxon>
        <taxon>Geobacteraceae</taxon>
        <taxon>Geobacter</taxon>
    </lineage>
</organism>